<dbReference type="PANTHER" id="PTHR46905">
    <property type="entry name" value="RING-H2 FINGER PROTEIN ATL78"/>
    <property type="match status" value="1"/>
</dbReference>
<evidence type="ECO:0000313" key="13">
    <source>
        <dbReference type="Proteomes" id="UP001327560"/>
    </source>
</evidence>
<sequence>MTFLYSLPYINRLPDIAPKNPSPTIMSPPTSTSLTQSRRLLFHTPLFTQHSAPPPPWVAGVHPASNSAGRSVDSNAVMILAVLLCALVFALGLNSIVRRVLRWSSQMTVEPMVNPMLRLAQARYRRRALQRLPALVYSPGLKFIGSSSECAICLSEFAPGEQLRVLPKCNHGFHLKCIDQWLMARSSCPTCRCRCLFGASEKASGCAAVASEPAGPQPAQAVIIPLEPEDKENGNKEDMELVGVCITDNLKEFHINENLYDIGCPPRPVTSPRREDLVNVPIQVSNQFANSSSHTGNDNSSQFDALVHRVFPPLANLDLKGKTLIVTNVEENPRNDSKGRNGKPKLVRPDFFKNLLMVDSLMSTKKRRPRKDELKKNLDAFLNATHSSLSSEPREEALVGWLCLVLWKGRKT</sequence>
<keyword evidence="4" id="KW-0479">Metal-binding</keyword>
<protein>
    <submittedName>
        <fullName evidence="12">RING-H2 finger protein ATL78-like</fullName>
    </submittedName>
</protein>
<comment type="subcellular location">
    <subcellularLocation>
        <location evidence="1">Membrane</location>
        <topology evidence="1">Single-pass membrane protein</topology>
    </subcellularLocation>
</comment>
<evidence type="ECO:0000256" key="5">
    <source>
        <dbReference type="ARBA" id="ARBA00022833"/>
    </source>
</evidence>
<feature type="transmembrane region" description="Helical" evidence="10">
    <location>
        <begin position="76"/>
        <end position="97"/>
    </location>
</feature>
<name>A0AAQ3KN05_9LILI</name>
<comment type="similarity">
    <text evidence="8">Belongs to the RING-type zinc finger family. ATL subfamily.</text>
</comment>
<evidence type="ECO:0000259" key="11">
    <source>
        <dbReference type="PROSITE" id="PS50089"/>
    </source>
</evidence>
<keyword evidence="3 10" id="KW-0812">Transmembrane</keyword>
<dbReference type="Gene3D" id="3.30.40.10">
    <property type="entry name" value="Zinc/RING finger domain, C3HC4 (zinc finger)"/>
    <property type="match status" value="1"/>
</dbReference>
<dbReference type="GO" id="GO:0016020">
    <property type="term" value="C:membrane"/>
    <property type="evidence" value="ECO:0007669"/>
    <property type="project" value="UniProtKB-SubCell"/>
</dbReference>
<feature type="domain" description="RING-type" evidence="11">
    <location>
        <begin position="150"/>
        <end position="192"/>
    </location>
</feature>
<dbReference type="InterPro" id="IPR001841">
    <property type="entry name" value="Znf_RING"/>
</dbReference>
<dbReference type="EMBL" id="CP136895">
    <property type="protein sequence ID" value="WOL11883.1"/>
    <property type="molecule type" value="Genomic_DNA"/>
</dbReference>
<dbReference type="GO" id="GO:0016567">
    <property type="term" value="P:protein ubiquitination"/>
    <property type="evidence" value="ECO:0007669"/>
    <property type="project" value="InterPro"/>
</dbReference>
<evidence type="ECO:0000256" key="6">
    <source>
        <dbReference type="ARBA" id="ARBA00022989"/>
    </source>
</evidence>
<organism evidence="12 13">
    <name type="scientific">Canna indica</name>
    <name type="common">Indian-shot</name>
    <dbReference type="NCBI Taxonomy" id="4628"/>
    <lineage>
        <taxon>Eukaryota</taxon>
        <taxon>Viridiplantae</taxon>
        <taxon>Streptophyta</taxon>
        <taxon>Embryophyta</taxon>
        <taxon>Tracheophyta</taxon>
        <taxon>Spermatophyta</taxon>
        <taxon>Magnoliopsida</taxon>
        <taxon>Liliopsida</taxon>
        <taxon>Zingiberales</taxon>
        <taxon>Cannaceae</taxon>
        <taxon>Canna</taxon>
    </lineage>
</organism>
<evidence type="ECO:0000256" key="10">
    <source>
        <dbReference type="SAM" id="Phobius"/>
    </source>
</evidence>
<evidence type="ECO:0000256" key="9">
    <source>
        <dbReference type="PROSITE-ProRule" id="PRU00175"/>
    </source>
</evidence>
<dbReference type="PROSITE" id="PS50089">
    <property type="entry name" value="ZF_RING_2"/>
    <property type="match status" value="1"/>
</dbReference>
<keyword evidence="13" id="KW-1185">Reference proteome</keyword>
<evidence type="ECO:0000256" key="3">
    <source>
        <dbReference type="ARBA" id="ARBA00022692"/>
    </source>
</evidence>
<accession>A0AAQ3KN05</accession>
<dbReference type="SMART" id="SM00184">
    <property type="entry name" value="RING"/>
    <property type="match status" value="1"/>
</dbReference>
<dbReference type="SUPFAM" id="SSF57850">
    <property type="entry name" value="RING/U-box"/>
    <property type="match status" value="1"/>
</dbReference>
<evidence type="ECO:0000256" key="7">
    <source>
        <dbReference type="ARBA" id="ARBA00023136"/>
    </source>
</evidence>
<dbReference type="Proteomes" id="UP001327560">
    <property type="component" value="Chromosome 6"/>
</dbReference>
<dbReference type="GO" id="GO:0008270">
    <property type="term" value="F:zinc ion binding"/>
    <property type="evidence" value="ECO:0007669"/>
    <property type="project" value="UniProtKB-KW"/>
</dbReference>
<dbReference type="PANTHER" id="PTHR46905:SF7">
    <property type="entry name" value="RING-H2 FINGER PROTEIN ATL78"/>
    <property type="match status" value="1"/>
</dbReference>
<dbReference type="InterPro" id="IPR044602">
    <property type="entry name" value="ATL10/ATL72-79-like"/>
</dbReference>
<dbReference type="InterPro" id="IPR013083">
    <property type="entry name" value="Znf_RING/FYVE/PHD"/>
</dbReference>
<gene>
    <name evidence="12" type="ORF">Cni_G20647</name>
</gene>
<evidence type="ECO:0000256" key="8">
    <source>
        <dbReference type="ARBA" id="ARBA00024209"/>
    </source>
</evidence>
<reference evidence="12 13" key="1">
    <citation type="submission" date="2023-10" db="EMBL/GenBank/DDBJ databases">
        <title>Chromosome-scale genome assembly provides insights into flower coloration mechanisms of Canna indica.</title>
        <authorList>
            <person name="Li C."/>
        </authorList>
    </citation>
    <scope>NUCLEOTIDE SEQUENCE [LARGE SCALE GENOMIC DNA]</scope>
    <source>
        <tissue evidence="12">Flower</tissue>
    </source>
</reference>
<evidence type="ECO:0000256" key="2">
    <source>
        <dbReference type="ARBA" id="ARBA00022679"/>
    </source>
</evidence>
<dbReference type="Pfam" id="PF13639">
    <property type="entry name" value="zf-RING_2"/>
    <property type="match status" value="1"/>
</dbReference>
<evidence type="ECO:0000256" key="1">
    <source>
        <dbReference type="ARBA" id="ARBA00004167"/>
    </source>
</evidence>
<keyword evidence="9" id="KW-0863">Zinc-finger</keyword>
<keyword evidence="6 10" id="KW-1133">Transmembrane helix</keyword>
<dbReference type="AlphaFoldDB" id="A0AAQ3KN05"/>
<dbReference type="CDD" id="cd16461">
    <property type="entry name" value="RING-H2_EL5-like"/>
    <property type="match status" value="1"/>
</dbReference>
<evidence type="ECO:0000313" key="12">
    <source>
        <dbReference type="EMBL" id="WOL11883.1"/>
    </source>
</evidence>
<evidence type="ECO:0000256" key="4">
    <source>
        <dbReference type="ARBA" id="ARBA00022723"/>
    </source>
</evidence>
<keyword evidence="7 10" id="KW-0472">Membrane</keyword>
<dbReference type="GO" id="GO:0016740">
    <property type="term" value="F:transferase activity"/>
    <property type="evidence" value="ECO:0007669"/>
    <property type="project" value="UniProtKB-KW"/>
</dbReference>
<proteinExistence type="inferred from homology"/>
<keyword evidence="5" id="KW-0862">Zinc</keyword>
<keyword evidence="2" id="KW-0808">Transferase</keyword>